<dbReference type="Pfam" id="PF08855">
    <property type="entry name" value="DUF1825"/>
    <property type="match status" value="1"/>
</dbReference>
<dbReference type="EMBL" id="KX349301">
    <property type="protein sequence ID" value="AOO13764.1"/>
    <property type="molecule type" value="Genomic_DNA"/>
</dbReference>
<proteinExistence type="predicted"/>
<organism evidence="8 10">
    <name type="scientific">Cyanophage S-RIM14</name>
    <dbReference type="NCBI Taxonomy" id="1278423"/>
    <lineage>
        <taxon>Viruses</taxon>
        <taxon>Duplodnaviria</taxon>
        <taxon>Heunggongvirae</taxon>
        <taxon>Uroviricota</taxon>
        <taxon>Caudoviricetes</taxon>
        <taxon>Pantevenvirales</taxon>
        <taxon>Kyanoviridae</taxon>
        <taxon>Ahtivirus</taxon>
        <taxon>Ahtivirus sagseatwo</taxon>
    </lineage>
</organism>
<dbReference type="EMBL" id="KX349303">
    <property type="protein sequence ID" value="AOO14196.1"/>
    <property type="molecule type" value="Genomic_DNA"/>
</dbReference>
<evidence type="ECO:0000313" key="8">
    <source>
        <dbReference type="EMBL" id="AOO14632.1"/>
    </source>
</evidence>
<evidence type="ECO:0000313" key="11">
    <source>
        <dbReference type="Proteomes" id="UP000223576"/>
    </source>
</evidence>
<dbReference type="EMBL" id="KX349299">
    <property type="protein sequence ID" value="AOO13332.1"/>
    <property type="molecule type" value="Genomic_DNA"/>
</dbReference>
<evidence type="ECO:0000313" key="1">
    <source>
        <dbReference type="EMBL" id="AOO13116.1"/>
    </source>
</evidence>
<evidence type="ECO:0000313" key="6">
    <source>
        <dbReference type="EMBL" id="AOO14196.1"/>
    </source>
</evidence>
<dbReference type="Proteomes" id="UP000223981">
    <property type="component" value="Segment"/>
</dbReference>
<protein>
    <recommendedName>
        <fullName evidence="12">DUF1825 domain-containing protein</fullName>
    </recommendedName>
</protein>
<gene>
    <name evidence="1" type="ORF">LIS021110_002</name>
    <name evidence="2" type="ORF">LIS110610_002</name>
    <name evidence="3" type="ORF">Np111211_002</name>
    <name evidence="4" type="ORF">Np450711_002</name>
    <name evidence="5" type="ORF">RW030110_002</name>
    <name evidence="6" type="ORF">Sn110110_002</name>
    <name evidence="7" type="ORF">Sn180910_002</name>
    <name evidence="8" type="ORF">Sn230910_002</name>
    <name evidence="9" type="ORF">W1230910_002</name>
</gene>
<evidence type="ECO:0000313" key="5">
    <source>
        <dbReference type="EMBL" id="AOO13980.1"/>
    </source>
</evidence>
<evidence type="ECO:0000313" key="9">
    <source>
        <dbReference type="EMBL" id="AOO14848.1"/>
    </source>
</evidence>
<sequence length="111" mass="12759">MSFFKSEIVQDNLQDIFETYKGIAAMSSELPHMDKHGRIQHINDTLMLVEKQKVFYTRLVLASMTDEEAKDMKVRIDSLTNAFGYANLTECMDGMFAILNDALQRELETDT</sequence>
<dbReference type="EMBL" id="KX349306">
    <property type="protein sequence ID" value="AOO14848.1"/>
    <property type="molecule type" value="Genomic_DNA"/>
</dbReference>
<dbReference type="Proteomes" id="UP000224257">
    <property type="component" value="Segment"/>
</dbReference>
<dbReference type="EMBL" id="KX349298">
    <property type="protein sequence ID" value="AOO13116.1"/>
    <property type="molecule type" value="Genomic_DNA"/>
</dbReference>
<name>A0A1D7SM66_9CAUD</name>
<dbReference type="Proteomes" id="UP000226173">
    <property type="component" value="Segment"/>
</dbReference>
<evidence type="ECO:0000313" key="7">
    <source>
        <dbReference type="EMBL" id="AOO14416.1"/>
    </source>
</evidence>
<dbReference type="Proteomes" id="UP000224953">
    <property type="component" value="Genome"/>
</dbReference>
<evidence type="ECO:0008006" key="12">
    <source>
        <dbReference type="Google" id="ProtNLM"/>
    </source>
</evidence>
<dbReference type="InterPro" id="IPR014954">
    <property type="entry name" value="DUF1825"/>
</dbReference>
<reference evidence="10 11" key="1">
    <citation type="journal article" date="2016" name="Environ. Microbiol.">
        <title>Genomic diversification of marine cyanophages into stable ecotypes.</title>
        <authorList>
            <person name="Marston M.F."/>
            <person name="Martiny J.B."/>
        </authorList>
    </citation>
    <scope>NUCLEOTIDE SEQUENCE [LARGE SCALE GENOMIC DNA]</scope>
    <source>
        <strain evidence="1">LIS_02_1110</strain>
        <strain evidence="2">LIS_22_0610</strain>
        <strain evidence="3">Np_11_1211</strain>
        <strain evidence="4">Np_45_0711</strain>
        <strain evidence="5">RW_03_0110</strain>
        <strain evidence="6">Sn_11_0110</strain>
        <strain evidence="7">Sn_18_0910</strain>
        <strain evidence="8">Sn_23_0910</strain>
        <strain evidence="9">W1_23_0910</strain>
    </source>
</reference>
<dbReference type="EMBL" id="KX349304">
    <property type="protein sequence ID" value="AOO14416.1"/>
    <property type="molecule type" value="Genomic_DNA"/>
</dbReference>
<dbReference type="Proteomes" id="UP000223288">
    <property type="component" value="Segment"/>
</dbReference>
<dbReference type="EMBL" id="KX349300">
    <property type="protein sequence ID" value="AOO13548.1"/>
    <property type="molecule type" value="Genomic_DNA"/>
</dbReference>
<dbReference type="EMBL" id="KX349302">
    <property type="protein sequence ID" value="AOO13980.1"/>
    <property type="molecule type" value="Genomic_DNA"/>
</dbReference>
<dbReference type="EMBL" id="KX349305">
    <property type="protein sequence ID" value="AOO14632.1"/>
    <property type="molecule type" value="Genomic_DNA"/>
</dbReference>
<evidence type="ECO:0000313" key="10">
    <source>
        <dbReference type="Proteomes" id="UP000223288"/>
    </source>
</evidence>
<evidence type="ECO:0000313" key="4">
    <source>
        <dbReference type="EMBL" id="AOO13764.1"/>
    </source>
</evidence>
<evidence type="ECO:0000313" key="3">
    <source>
        <dbReference type="EMBL" id="AOO13548.1"/>
    </source>
</evidence>
<dbReference type="Proteomes" id="UP000225271">
    <property type="component" value="Segment"/>
</dbReference>
<dbReference type="Proteomes" id="UP000223711">
    <property type="component" value="Segment"/>
</dbReference>
<accession>A0A1D7SM66</accession>
<evidence type="ECO:0000313" key="2">
    <source>
        <dbReference type="EMBL" id="AOO13332.1"/>
    </source>
</evidence>
<dbReference type="Proteomes" id="UP000225808">
    <property type="component" value="Segment"/>
</dbReference>
<dbReference type="Proteomes" id="UP000223576">
    <property type="component" value="Segment"/>
</dbReference>